<dbReference type="EC" id="3.2.1.131" evidence="5"/>
<protein>
    <submittedName>
        <fullName evidence="5">Xylan alpha-(1-&gt;2)-glucuronosidase</fullName>
        <ecNumber evidence="5">3.2.1.131</ecNumber>
    </submittedName>
</protein>
<dbReference type="Pfam" id="PF07477">
    <property type="entry name" value="Glyco_hydro_67C"/>
    <property type="match status" value="1"/>
</dbReference>
<dbReference type="Gene3D" id="3.20.20.80">
    <property type="entry name" value="Glycosidases"/>
    <property type="match status" value="1"/>
</dbReference>
<comment type="caution">
    <text evidence="5">The sequence shown here is derived from an EMBL/GenBank/DDBJ whole genome shotgun (WGS) entry which is preliminary data.</text>
</comment>
<dbReference type="GO" id="GO:0046559">
    <property type="term" value="F:alpha-glucuronidase activity"/>
    <property type="evidence" value="ECO:0007669"/>
    <property type="project" value="InterPro"/>
</dbReference>
<dbReference type="GO" id="GO:0005576">
    <property type="term" value="C:extracellular region"/>
    <property type="evidence" value="ECO:0007669"/>
    <property type="project" value="InterPro"/>
</dbReference>
<dbReference type="InterPro" id="IPR029018">
    <property type="entry name" value="Hex-like_dom2"/>
</dbReference>
<dbReference type="PANTHER" id="PTHR39207:SF1">
    <property type="entry name" value="ALPHA-GLUCURONIDASE A"/>
    <property type="match status" value="1"/>
</dbReference>
<evidence type="ECO:0000313" key="5">
    <source>
        <dbReference type="EMBL" id="ODM13723.1"/>
    </source>
</evidence>
<dbReference type="InterPro" id="IPR011395">
    <property type="entry name" value="Glyco_hydro_67_aGlcAse"/>
</dbReference>
<dbReference type="EMBL" id="MCGI01000001">
    <property type="protein sequence ID" value="ODM13723.1"/>
    <property type="molecule type" value="Genomic_DNA"/>
</dbReference>
<proteinExistence type="predicted"/>
<dbReference type="PATRIC" id="fig|1432052.3.peg.1579"/>
<evidence type="ECO:0000259" key="3">
    <source>
        <dbReference type="Pfam" id="PF07477"/>
    </source>
</evidence>
<dbReference type="AlphaFoldDB" id="A0A1E3AYD8"/>
<organism evidence="5 6">
    <name type="scientific">Eisenbergiella tayi</name>
    <dbReference type="NCBI Taxonomy" id="1432052"/>
    <lineage>
        <taxon>Bacteria</taxon>
        <taxon>Bacillati</taxon>
        <taxon>Bacillota</taxon>
        <taxon>Clostridia</taxon>
        <taxon>Lachnospirales</taxon>
        <taxon>Lachnospiraceae</taxon>
        <taxon>Eisenbergiella</taxon>
    </lineage>
</organism>
<dbReference type="InterPro" id="IPR037054">
    <property type="entry name" value="A-glucoronidase_C_sf"/>
</dbReference>
<sequence>MEKWTQGWLAYTPKADMGNGRLVQKTAIADFDKSNEVIANAVGELVYGIKKMLDTRTEITDEEKPESGILIRRQQEIPEGGWQIKEEHNILYLLASEETGVLYGVFHILRQIAMEKTLCGAEFICAPDNPLRMFNHWDNMDGSIERGYSGRSFFFRDNKVIVDERTRDYCRLVSSVGINGVVINNVNVNDAATWLITDKYLDRVKEIADIFAGYGIKLFLSLNFAASIELGGPDSADPLDEAVIEWWKAKIAEVYNKIPGLGGFLVKADSEGRPGPYTYGRTQADGANMLADIIKPYGGILIWRCFVYNCKQDWRDYKTDRARAAYDNFIGMDGDYHDNVILQIKNGPMDFQIREPVSPLLGGLTKTNQMLEVQIAQEYTGHQIDVCYLIPMFKEVLDFKTYCSPEKDTVADVVGGRMMGNRNAGITAVCNTGDDENWTGGDLAAANLYGFGRLAYRTDLSAEEIAEEWIRQTLSNDREVVETVKKILLDSREVYEKYTSPLGIGWMVTPGEHYGPSVDGYEYSRWGTYHRADHLGLGVDRTDSGTGYARQYYEPNASMYNNAETCPEELLLFFHHVLYTYRLKTGKTVIQHIYDSHFEGVEEVEGMIESWKRLEGKVDDKVFSAVMQQFDRQLDNAREWRDQVNTYFYRKSGIPDQKGRKIY</sequence>
<dbReference type="PANTHER" id="PTHR39207">
    <property type="entry name" value="ALPHA-GLUCURONIDASE A"/>
    <property type="match status" value="1"/>
</dbReference>
<dbReference type="RefSeq" id="WP_069156219.1">
    <property type="nucleotide sequence ID" value="NZ_DBFYTC010000080.1"/>
</dbReference>
<dbReference type="InterPro" id="IPR017853">
    <property type="entry name" value="GH"/>
</dbReference>
<dbReference type="SUPFAM" id="SSF51445">
    <property type="entry name" value="(Trans)glycosidases"/>
    <property type="match status" value="1"/>
</dbReference>
<feature type="domain" description="Glycosyl hydrolase family 67 C-terminal" evidence="3">
    <location>
        <begin position="439"/>
        <end position="660"/>
    </location>
</feature>
<dbReference type="Pfam" id="PF07488">
    <property type="entry name" value="Glyco_hydro_67M"/>
    <property type="match status" value="1"/>
</dbReference>
<reference evidence="5 6" key="1">
    <citation type="submission" date="2016-07" db="EMBL/GenBank/DDBJ databases">
        <title>Characterization of isolates of Eisenbergiella tayi derived from blood cultures, using whole genome sequencing.</title>
        <authorList>
            <person name="Burdz T."/>
            <person name="Wiebe D."/>
            <person name="Huynh C."/>
            <person name="Bernard K."/>
        </authorList>
    </citation>
    <scope>NUCLEOTIDE SEQUENCE [LARGE SCALE GENOMIC DNA]</scope>
    <source>
        <strain evidence="5 6">NML 120489</strain>
    </source>
</reference>
<dbReference type="InterPro" id="IPR011099">
    <property type="entry name" value="Glyco_hydro_67_C"/>
</dbReference>
<dbReference type="GeneID" id="93299930"/>
<feature type="active site" description="Proton donor" evidence="2">
    <location>
        <position position="271"/>
    </location>
</feature>
<dbReference type="GO" id="GO:0045493">
    <property type="term" value="P:xylan catabolic process"/>
    <property type="evidence" value="ECO:0007669"/>
    <property type="project" value="InterPro"/>
</dbReference>
<evidence type="ECO:0000256" key="2">
    <source>
        <dbReference type="PIRSR" id="PIRSR029900-1"/>
    </source>
</evidence>
<accession>A0A1E3AYD8</accession>
<gene>
    <name evidence="5" type="primary">aguA</name>
    <name evidence="5" type="ORF">BEH84_01442</name>
</gene>
<dbReference type="SUPFAM" id="SSF55545">
    <property type="entry name" value="beta-N-acetylhexosaminidase-like domain"/>
    <property type="match status" value="1"/>
</dbReference>
<dbReference type="PIRSF" id="PIRSF029900">
    <property type="entry name" value="Alpha-glucuronds"/>
    <property type="match status" value="1"/>
</dbReference>
<keyword evidence="1 5" id="KW-0378">Hydrolase</keyword>
<evidence type="ECO:0000313" key="6">
    <source>
        <dbReference type="Proteomes" id="UP000095003"/>
    </source>
</evidence>
<dbReference type="InterPro" id="IPR011100">
    <property type="entry name" value="Glyco_hydro_67_cat"/>
</dbReference>
<dbReference type="Gene3D" id="3.90.1330.10">
    <property type="entry name" value="Alpha-glucuronidase, C-terminal domain"/>
    <property type="match status" value="1"/>
</dbReference>
<dbReference type="Gene3D" id="3.30.379.10">
    <property type="entry name" value="Chitobiase/beta-hexosaminidase domain 2-like"/>
    <property type="match status" value="1"/>
</dbReference>
<dbReference type="GO" id="GO:0033939">
    <property type="term" value="F:xylan alpha-1,2-glucuronosidase activity"/>
    <property type="evidence" value="ECO:0007669"/>
    <property type="project" value="UniProtKB-EC"/>
</dbReference>
<evidence type="ECO:0000259" key="4">
    <source>
        <dbReference type="Pfam" id="PF07488"/>
    </source>
</evidence>
<feature type="active site" description="Proton acceptor" evidence="2">
    <location>
        <position position="378"/>
    </location>
</feature>
<feature type="active site" description="Proton acceptor" evidence="2">
    <location>
        <position position="350"/>
    </location>
</feature>
<keyword evidence="5" id="KW-0326">Glycosidase</keyword>
<evidence type="ECO:0000256" key="1">
    <source>
        <dbReference type="ARBA" id="ARBA00022801"/>
    </source>
</evidence>
<feature type="domain" description="Glycosyl hydrolase family 67 catalytic" evidence="4">
    <location>
        <begin position="114"/>
        <end position="438"/>
    </location>
</feature>
<dbReference type="Proteomes" id="UP000095003">
    <property type="component" value="Unassembled WGS sequence"/>
</dbReference>
<name>A0A1E3AYD8_9FIRM</name>